<accession>A0A328FBX9</accession>
<dbReference type="RefSeq" id="WP_111956922.1">
    <property type="nucleotide sequence ID" value="NZ_CP036313.1"/>
</dbReference>
<keyword evidence="1" id="KW-0378">Hydrolase</keyword>
<evidence type="ECO:0000256" key="1">
    <source>
        <dbReference type="ARBA" id="ARBA00022801"/>
    </source>
</evidence>
<evidence type="ECO:0000256" key="2">
    <source>
        <dbReference type="PIRNR" id="PIRNR037226"/>
    </source>
</evidence>
<gene>
    <name evidence="5" type="ORF">DO021_11885</name>
    <name evidence="4" type="ORF">EYB58_09285</name>
</gene>
<dbReference type="PANTHER" id="PTHR30575">
    <property type="entry name" value="PEPTIDASE M20"/>
    <property type="match status" value="1"/>
</dbReference>
<dbReference type="PANTHER" id="PTHR30575:SF0">
    <property type="entry name" value="XAA-ARG DIPEPTIDASE"/>
    <property type="match status" value="1"/>
</dbReference>
<evidence type="ECO:0000313" key="5">
    <source>
        <dbReference type="EMBL" id="RAM01799.1"/>
    </source>
</evidence>
<dbReference type="Proteomes" id="UP000248798">
    <property type="component" value="Unassembled WGS sequence"/>
</dbReference>
<protein>
    <recommendedName>
        <fullName evidence="2">Peptidase M20 domain-containing protein 2</fullName>
    </recommendedName>
</protein>
<dbReference type="EMBL" id="CP036313">
    <property type="protein sequence ID" value="QBH13092.1"/>
    <property type="molecule type" value="Genomic_DNA"/>
</dbReference>
<dbReference type="Gene3D" id="3.40.630.10">
    <property type="entry name" value="Zn peptidases"/>
    <property type="match status" value="1"/>
</dbReference>
<comment type="similarity">
    <text evidence="2">Belongs to the peptidase M20A family.</text>
</comment>
<organism evidence="5 6">
    <name type="scientific">Desulfobacter hydrogenophilus</name>
    <dbReference type="NCBI Taxonomy" id="2291"/>
    <lineage>
        <taxon>Bacteria</taxon>
        <taxon>Pseudomonadati</taxon>
        <taxon>Thermodesulfobacteriota</taxon>
        <taxon>Desulfobacteria</taxon>
        <taxon>Desulfobacterales</taxon>
        <taxon>Desulfobacteraceae</taxon>
        <taxon>Desulfobacter</taxon>
    </lineage>
</organism>
<dbReference type="InterPro" id="IPR036264">
    <property type="entry name" value="Bact_exopeptidase_dim_dom"/>
</dbReference>
<dbReference type="PIRSF" id="PIRSF037226">
    <property type="entry name" value="Amidohydrolase_ACY1L2_prd"/>
    <property type="match status" value="1"/>
</dbReference>
<dbReference type="OrthoDB" id="9777385at2"/>
<dbReference type="FunFam" id="3.30.70.360:FF:000004">
    <property type="entry name" value="Peptidase M20 domain-containing protein 2"/>
    <property type="match status" value="1"/>
</dbReference>
<dbReference type="InterPro" id="IPR017144">
    <property type="entry name" value="Xaa-Arg_dipeptidase"/>
</dbReference>
<dbReference type="GO" id="GO:0005737">
    <property type="term" value="C:cytoplasm"/>
    <property type="evidence" value="ECO:0007669"/>
    <property type="project" value="TreeGrafter"/>
</dbReference>
<proteinExistence type="inferred from homology"/>
<dbReference type="NCBIfam" id="TIGR01891">
    <property type="entry name" value="amidohydrolases"/>
    <property type="match status" value="1"/>
</dbReference>
<dbReference type="Gene3D" id="3.30.70.360">
    <property type="match status" value="1"/>
</dbReference>
<reference evidence="4 7" key="2">
    <citation type="submission" date="2019-02" db="EMBL/GenBank/DDBJ databases">
        <title>Complete genome sequence of Desulfobacter hydrogenophilus AcRS1.</title>
        <authorList>
            <person name="Marietou A."/>
            <person name="Lund M.B."/>
            <person name="Marshall I.P.G."/>
            <person name="Schreiber L."/>
            <person name="Jorgensen B."/>
        </authorList>
    </citation>
    <scope>NUCLEOTIDE SEQUENCE [LARGE SCALE GENOMIC DNA]</scope>
    <source>
        <strain evidence="4 7">AcRS1</strain>
    </source>
</reference>
<evidence type="ECO:0000259" key="3">
    <source>
        <dbReference type="Pfam" id="PF07687"/>
    </source>
</evidence>
<dbReference type="CDD" id="cd03887">
    <property type="entry name" value="M20_Acy1L2"/>
    <property type="match status" value="1"/>
</dbReference>
<dbReference type="SUPFAM" id="SSF53187">
    <property type="entry name" value="Zn-dependent exopeptidases"/>
    <property type="match status" value="1"/>
</dbReference>
<reference evidence="5 6" key="1">
    <citation type="submission" date="2018-06" db="EMBL/GenBank/DDBJ databases">
        <title>Complete Genome Sequence of Desulfobacter hydrogenophilus (DSM3380).</title>
        <authorList>
            <person name="Marietou A."/>
            <person name="Schreiber L."/>
            <person name="Marshall I."/>
            <person name="Jorgensen B."/>
        </authorList>
    </citation>
    <scope>NUCLEOTIDE SEQUENCE [LARGE SCALE GENOMIC DNA]</scope>
    <source>
        <strain evidence="5 6">DSM 3380</strain>
    </source>
</reference>
<name>A0A328FBX9_9BACT</name>
<dbReference type="GO" id="GO:0071713">
    <property type="term" value="F:para-aminobenzoyl-glutamate hydrolase activity"/>
    <property type="evidence" value="ECO:0007669"/>
    <property type="project" value="TreeGrafter"/>
</dbReference>
<dbReference type="InterPro" id="IPR052030">
    <property type="entry name" value="Peptidase_M20/M20A_hydrolases"/>
</dbReference>
<dbReference type="Pfam" id="PF01546">
    <property type="entry name" value="Peptidase_M20"/>
    <property type="match status" value="1"/>
</dbReference>
<evidence type="ECO:0000313" key="4">
    <source>
        <dbReference type="EMBL" id="QBH13092.1"/>
    </source>
</evidence>
<keyword evidence="7" id="KW-1185">Reference proteome</keyword>
<dbReference type="GO" id="GO:0046657">
    <property type="term" value="P:folic acid catabolic process"/>
    <property type="evidence" value="ECO:0007669"/>
    <property type="project" value="TreeGrafter"/>
</dbReference>
<dbReference type="Proteomes" id="UP000293902">
    <property type="component" value="Chromosome"/>
</dbReference>
<dbReference type="InterPro" id="IPR002933">
    <property type="entry name" value="Peptidase_M20"/>
</dbReference>
<dbReference type="GO" id="GO:0016805">
    <property type="term" value="F:dipeptidase activity"/>
    <property type="evidence" value="ECO:0007669"/>
    <property type="project" value="InterPro"/>
</dbReference>
<dbReference type="SUPFAM" id="SSF55031">
    <property type="entry name" value="Bacterial exopeptidase dimerisation domain"/>
    <property type="match status" value="1"/>
</dbReference>
<dbReference type="InterPro" id="IPR017439">
    <property type="entry name" value="Amidohydrolase"/>
</dbReference>
<dbReference type="InterPro" id="IPR011650">
    <property type="entry name" value="Peptidase_M20_dimer"/>
</dbReference>
<dbReference type="AlphaFoldDB" id="A0A328FBX9"/>
<sequence length="391" mass="43103">MTTPKKLIRSILKAHEQDLLSVVRKIHETPELSEKETWACAWQADLLNTWGFSVETGYKGLATAFNATAGQNGPHICFMSEYDALPGIGHGCGHNLIAGVALGGGVVLKNLLAHHHLSGRVTVMGTPAEEQRGAKIDLIKAGALKNVDLVLMAHPSDDATAPYAGESGIRQFMVSYTGKTAHAADCPEKGVNALDAVRLLFNGVDAWRQQLTETSRVHGVIRDGGQAPNIIPDFSRAEFYLRDFDLKFLDQMQIRFENIAKGAALMTDTMLTFSEIPNPYKPGIPNDPINQLFFSLARDAGMQPKWARPSRGSSDFGDVTYEVPAMHAYFNITQNNPGIIIHSREFAQAAATDFAFSQMKKTARILAQIAWQFLTEQDFRQKIQKAFPFSR</sequence>
<feature type="domain" description="Peptidase M20 dimerisation" evidence="3">
    <location>
        <begin position="165"/>
        <end position="261"/>
    </location>
</feature>
<evidence type="ECO:0000313" key="7">
    <source>
        <dbReference type="Proteomes" id="UP000293902"/>
    </source>
</evidence>
<dbReference type="EMBL" id="QLNI01000022">
    <property type="protein sequence ID" value="RAM01799.1"/>
    <property type="molecule type" value="Genomic_DNA"/>
</dbReference>
<dbReference type="Pfam" id="PF07687">
    <property type="entry name" value="M20_dimer"/>
    <property type="match status" value="1"/>
</dbReference>
<evidence type="ECO:0000313" key="6">
    <source>
        <dbReference type="Proteomes" id="UP000248798"/>
    </source>
</evidence>